<sequence length="51" mass="5532">MSPSTIIPCLSFFIQLCGMPIGTEKIAELKIRPEGGEKVDRAVSIRIKGSL</sequence>
<reference evidence="1" key="1">
    <citation type="journal article" date="2014" name="Front. Microbiol.">
        <title>High frequency of phylogenetically diverse reductive dehalogenase-homologous genes in deep subseafloor sedimentary metagenomes.</title>
        <authorList>
            <person name="Kawai M."/>
            <person name="Futagami T."/>
            <person name="Toyoda A."/>
            <person name="Takaki Y."/>
            <person name="Nishi S."/>
            <person name="Hori S."/>
            <person name="Arai W."/>
            <person name="Tsubouchi T."/>
            <person name="Morono Y."/>
            <person name="Uchiyama I."/>
            <person name="Ito T."/>
            <person name="Fujiyama A."/>
            <person name="Inagaki F."/>
            <person name="Takami H."/>
        </authorList>
    </citation>
    <scope>NUCLEOTIDE SEQUENCE</scope>
    <source>
        <strain evidence="1">Expedition CK06-06</strain>
    </source>
</reference>
<organism evidence="1">
    <name type="scientific">marine sediment metagenome</name>
    <dbReference type="NCBI Taxonomy" id="412755"/>
    <lineage>
        <taxon>unclassified sequences</taxon>
        <taxon>metagenomes</taxon>
        <taxon>ecological metagenomes</taxon>
    </lineage>
</organism>
<accession>X1JL88</accession>
<dbReference type="AlphaFoldDB" id="X1JL88"/>
<proteinExistence type="predicted"/>
<protein>
    <submittedName>
        <fullName evidence="1">Uncharacterized protein</fullName>
    </submittedName>
</protein>
<dbReference type="EMBL" id="BARU01038220">
    <property type="protein sequence ID" value="GAH82245.1"/>
    <property type="molecule type" value="Genomic_DNA"/>
</dbReference>
<comment type="caution">
    <text evidence="1">The sequence shown here is derived from an EMBL/GenBank/DDBJ whole genome shotgun (WGS) entry which is preliminary data.</text>
</comment>
<evidence type="ECO:0000313" key="1">
    <source>
        <dbReference type="EMBL" id="GAH82245.1"/>
    </source>
</evidence>
<name>X1JL88_9ZZZZ</name>
<gene>
    <name evidence="1" type="ORF">S03H2_59437</name>
</gene>